<evidence type="ECO:0000256" key="1">
    <source>
        <dbReference type="ARBA" id="ARBA00008985"/>
    </source>
</evidence>
<proteinExistence type="inferred from homology"/>
<evidence type="ECO:0000256" key="2">
    <source>
        <dbReference type="ARBA" id="ARBA00011245"/>
    </source>
</evidence>
<feature type="non-terminal residue" evidence="10">
    <location>
        <position position="1"/>
    </location>
</feature>
<comment type="subunit">
    <text evidence="2 8">Monomer.</text>
</comment>
<keyword evidence="5 8" id="KW-0378">Hydrolase</keyword>
<sequence>EENVWKLCSLVQENCPSSELLKCFCVFISNDCRQIPLWHQKASKNAERLVIWDYHVIFVYHDGKNTLVYDLDTELSFPCTLKEYAAACIGDETILRDEYKRLLRVISASEFLHTFASDRSHMLDDRNQWLAPPPEYPPIKCPNTNNNIQEFISMDKTIRHGEVFNLQEFLHKFNIHLCGMK</sequence>
<comment type="caution">
    <text evidence="10">The sequence shown here is derived from an EMBL/GenBank/DDBJ whole genome shotgun (WGS) entry which is preliminary data.</text>
</comment>
<dbReference type="InterPro" id="IPR039733">
    <property type="entry name" value="NTAQ1"/>
</dbReference>
<feature type="domain" description="Protein N-terminal glutamine amidohydrolase alpha beta roll" evidence="9">
    <location>
        <begin position="1"/>
        <end position="173"/>
    </location>
</feature>
<protein>
    <recommendedName>
        <fullName evidence="4 8">Protein N-terminal glutamine amidohydrolase</fullName>
        <ecNumber evidence="3 8">3.5.1.122</ecNumber>
    </recommendedName>
    <alternativeName>
        <fullName evidence="6 8">Protein NH2-terminal glutamine deamidase</fullName>
    </alternativeName>
</protein>
<comment type="similarity">
    <text evidence="1 8">Belongs to the NTAQ1 family.</text>
</comment>
<dbReference type="InterPro" id="IPR023128">
    <property type="entry name" value="Prot_N_Gln_amidohydro_ab_roll"/>
</dbReference>
<evidence type="ECO:0000313" key="10">
    <source>
        <dbReference type="EMBL" id="CAG5128759.1"/>
    </source>
</evidence>
<dbReference type="Proteomes" id="UP000678393">
    <property type="component" value="Unassembled WGS sequence"/>
</dbReference>
<dbReference type="GO" id="GO:0005634">
    <property type="term" value="C:nucleus"/>
    <property type="evidence" value="ECO:0007669"/>
    <property type="project" value="TreeGrafter"/>
</dbReference>
<evidence type="ECO:0000259" key="9">
    <source>
        <dbReference type="Pfam" id="PF09764"/>
    </source>
</evidence>
<accession>A0A8S3ZHI9</accession>
<evidence type="ECO:0000256" key="5">
    <source>
        <dbReference type="ARBA" id="ARBA00022801"/>
    </source>
</evidence>
<dbReference type="Pfam" id="PF09764">
    <property type="entry name" value="Nt_Gln_amidase"/>
    <property type="match status" value="1"/>
</dbReference>
<dbReference type="GO" id="GO:0005829">
    <property type="term" value="C:cytosol"/>
    <property type="evidence" value="ECO:0007669"/>
    <property type="project" value="TreeGrafter"/>
</dbReference>
<comment type="function">
    <text evidence="8">Mediates the side-chain deamidation of N-terminal glutamine residues to glutamate, an important step in N-end rule pathway of protein degradation. Conversion of the resulting N-terminal glutamine to glutamate renders the protein susceptible to arginylation, polyubiquitination and degradation as specified by the N-end rule. Does not act on substrates with internal or C-terminal glutamine and does not act on non-glutamine residues in any position.</text>
</comment>
<dbReference type="EMBL" id="CAJHNH020003207">
    <property type="protein sequence ID" value="CAG5128759.1"/>
    <property type="molecule type" value="Genomic_DNA"/>
</dbReference>
<dbReference type="GO" id="GO:0008418">
    <property type="term" value="F:protein-N-terminal asparagine amidohydrolase activity"/>
    <property type="evidence" value="ECO:0007669"/>
    <property type="project" value="UniProtKB-UniRule"/>
</dbReference>
<dbReference type="PANTHER" id="PTHR13035">
    <property type="entry name" value="PROTEIN N-TERMINAL GLUTAMINE AMIDOHYDROLASE"/>
    <property type="match status" value="1"/>
</dbReference>
<evidence type="ECO:0000256" key="6">
    <source>
        <dbReference type="ARBA" id="ARBA00029677"/>
    </source>
</evidence>
<evidence type="ECO:0000256" key="3">
    <source>
        <dbReference type="ARBA" id="ARBA00012718"/>
    </source>
</evidence>
<organism evidence="10 11">
    <name type="scientific">Candidula unifasciata</name>
    <dbReference type="NCBI Taxonomy" id="100452"/>
    <lineage>
        <taxon>Eukaryota</taxon>
        <taxon>Metazoa</taxon>
        <taxon>Spiralia</taxon>
        <taxon>Lophotrochozoa</taxon>
        <taxon>Mollusca</taxon>
        <taxon>Gastropoda</taxon>
        <taxon>Heterobranchia</taxon>
        <taxon>Euthyneura</taxon>
        <taxon>Panpulmonata</taxon>
        <taxon>Eupulmonata</taxon>
        <taxon>Stylommatophora</taxon>
        <taxon>Helicina</taxon>
        <taxon>Helicoidea</taxon>
        <taxon>Geomitridae</taxon>
        <taxon>Candidula</taxon>
    </lineage>
</organism>
<dbReference type="GO" id="GO:0070773">
    <property type="term" value="F:protein-N-terminal glutamine amidohydrolase activity"/>
    <property type="evidence" value="ECO:0007669"/>
    <property type="project" value="UniProtKB-UniRule"/>
</dbReference>
<keyword evidence="11" id="KW-1185">Reference proteome</keyword>
<dbReference type="PANTHER" id="PTHR13035:SF0">
    <property type="entry name" value="PROTEIN N-TERMINAL GLUTAMINE AMIDOHYDROLASE"/>
    <property type="match status" value="1"/>
</dbReference>
<evidence type="ECO:0000313" key="11">
    <source>
        <dbReference type="Proteomes" id="UP000678393"/>
    </source>
</evidence>
<reference evidence="10" key="1">
    <citation type="submission" date="2021-04" db="EMBL/GenBank/DDBJ databases">
        <authorList>
            <consortium name="Molecular Ecology Group"/>
        </authorList>
    </citation>
    <scope>NUCLEOTIDE SEQUENCE</scope>
</reference>
<evidence type="ECO:0000256" key="7">
    <source>
        <dbReference type="ARBA" id="ARBA00048768"/>
    </source>
</evidence>
<name>A0A8S3ZHI9_9EUPU</name>
<dbReference type="EC" id="3.5.1.122" evidence="3 8"/>
<evidence type="ECO:0000256" key="4">
    <source>
        <dbReference type="ARBA" id="ARBA00021247"/>
    </source>
</evidence>
<dbReference type="OrthoDB" id="191192at2759"/>
<evidence type="ECO:0000256" key="8">
    <source>
        <dbReference type="RuleBase" id="RU367082"/>
    </source>
</evidence>
<comment type="catalytic activity">
    <reaction evidence="7 8">
        <text>N-terminal L-glutaminyl-[protein] + H2O = N-terminal L-glutamyl-[protein] + NH4(+)</text>
        <dbReference type="Rhea" id="RHEA:50680"/>
        <dbReference type="Rhea" id="RHEA-COMP:12668"/>
        <dbReference type="Rhea" id="RHEA-COMP:12777"/>
        <dbReference type="ChEBI" id="CHEBI:15377"/>
        <dbReference type="ChEBI" id="CHEBI:28938"/>
        <dbReference type="ChEBI" id="CHEBI:64721"/>
        <dbReference type="ChEBI" id="CHEBI:64722"/>
        <dbReference type="EC" id="3.5.1.122"/>
    </reaction>
</comment>
<dbReference type="AlphaFoldDB" id="A0A8S3ZHI9"/>
<dbReference type="InterPro" id="IPR037132">
    <property type="entry name" value="N_Gln_amidohydro_ab_roll_sf"/>
</dbReference>
<dbReference type="Gene3D" id="3.10.620.10">
    <property type="entry name" value="Protein N-terminal glutamine amidohydrolase, alpha beta roll"/>
    <property type="match status" value="1"/>
</dbReference>
<gene>
    <name evidence="10" type="ORF">CUNI_LOCUS14317</name>
</gene>